<comment type="catalytic activity">
    <reaction evidence="1">
        <text>ATP + protein L-histidine = ADP + protein N-phospho-L-histidine.</text>
        <dbReference type="EC" id="2.7.13.3"/>
    </reaction>
</comment>
<comment type="caution">
    <text evidence="8">The sequence shown here is derived from an EMBL/GenBank/DDBJ whole genome shotgun (WGS) entry which is preliminary data.</text>
</comment>
<dbReference type="InterPro" id="IPR004358">
    <property type="entry name" value="Sig_transdc_His_kin-like_C"/>
</dbReference>
<keyword evidence="3" id="KW-0597">Phosphoprotein</keyword>
<gene>
    <name evidence="8" type="ORF">ENW50_04555</name>
</gene>
<protein>
    <recommendedName>
        <fullName evidence="2">histidine kinase</fullName>
        <ecNumber evidence="2">2.7.13.3</ecNumber>
    </recommendedName>
</protein>
<evidence type="ECO:0000256" key="5">
    <source>
        <dbReference type="ARBA" id="ARBA00022777"/>
    </source>
</evidence>
<proteinExistence type="predicted"/>
<dbReference type="GO" id="GO:0004673">
    <property type="term" value="F:protein histidine kinase activity"/>
    <property type="evidence" value="ECO:0007669"/>
    <property type="project" value="UniProtKB-EC"/>
</dbReference>
<dbReference type="CDD" id="cd00075">
    <property type="entry name" value="HATPase"/>
    <property type="match status" value="1"/>
</dbReference>
<keyword evidence="5" id="KW-0418">Kinase</keyword>
<evidence type="ECO:0000256" key="4">
    <source>
        <dbReference type="ARBA" id="ARBA00022679"/>
    </source>
</evidence>
<dbReference type="EMBL" id="DTKL01000022">
    <property type="protein sequence ID" value="HGY93947.1"/>
    <property type="molecule type" value="Genomic_DNA"/>
</dbReference>
<evidence type="ECO:0000313" key="8">
    <source>
        <dbReference type="EMBL" id="HGY93947.1"/>
    </source>
</evidence>
<dbReference type="InterPro" id="IPR050736">
    <property type="entry name" value="Sensor_HK_Regulatory"/>
</dbReference>
<dbReference type="PANTHER" id="PTHR43711">
    <property type="entry name" value="TWO-COMPONENT HISTIDINE KINASE"/>
    <property type="match status" value="1"/>
</dbReference>
<dbReference type="Gene3D" id="3.30.565.10">
    <property type="entry name" value="Histidine kinase-like ATPase, C-terminal domain"/>
    <property type="match status" value="1"/>
</dbReference>
<dbReference type="GO" id="GO:0000160">
    <property type="term" value="P:phosphorelay signal transduction system"/>
    <property type="evidence" value="ECO:0007669"/>
    <property type="project" value="UniProtKB-KW"/>
</dbReference>
<keyword evidence="4" id="KW-0808">Transferase</keyword>
<evidence type="ECO:0000256" key="2">
    <source>
        <dbReference type="ARBA" id="ARBA00012438"/>
    </source>
</evidence>
<dbReference type="PANTHER" id="PTHR43711:SF1">
    <property type="entry name" value="HISTIDINE KINASE 1"/>
    <property type="match status" value="1"/>
</dbReference>
<dbReference type="PROSITE" id="PS50109">
    <property type="entry name" value="HIS_KIN"/>
    <property type="match status" value="1"/>
</dbReference>
<dbReference type="PRINTS" id="PR00344">
    <property type="entry name" value="BCTRLSENSOR"/>
</dbReference>
<dbReference type="SUPFAM" id="SSF55874">
    <property type="entry name" value="ATPase domain of HSP90 chaperone/DNA topoisomerase II/histidine kinase"/>
    <property type="match status" value="1"/>
</dbReference>
<dbReference type="InterPro" id="IPR036890">
    <property type="entry name" value="HATPase_C_sf"/>
</dbReference>
<reference evidence="8" key="1">
    <citation type="journal article" date="2020" name="mSystems">
        <title>Genome- and Community-Level Interaction Insights into Carbon Utilization and Element Cycling Functions of Hydrothermarchaeota in Hydrothermal Sediment.</title>
        <authorList>
            <person name="Zhou Z."/>
            <person name="Liu Y."/>
            <person name="Xu W."/>
            <person name="Pan J."/>
            <person name="Luo Z.H."/>
            <person name="Li M."/>
        </authorList>
    </citation>
    <scope>NUCLEOTIDE SEQUENCE [LARGE SCALE GENOMIC DNA]</scope>
    <source>
        <strain evidence="8">SpSt-855</strain>
    </source>
</reference>
<dbReference type="FunFam" id="3.30.565.10:FF:000006">
    <property type="entry name" value="Sensor histidine kinase WalK"/>
    <property type="match status" value="1"/>
</dbReference>
<sequence>MNSSCFCRRASATALLSTSQITPEDHLELLTVINEESDRLDRLIVQALQMGQLESGVLPMHFSPQSLQAMVQHAAETIAPALREHRLIIDIPVHTPKVLADPEWIERTLANLIENAAKYSPPGRSIQVSATVRDNYVFVSVTDQGDGVDPRERELIFERFYRGKHKRRSVPGTGMGLAICRAIIRAHQGEITVQDGPEIGACFTFTLPVASLDG</sequence>
<evidence type="ECO:0000256" key="1">
    <source>
        <dbReference type="ARBA" id="ARBA00000085"/>
    </source>
</evidence>
<dbReference type="SMART" id="SM00387">
    <property type="entry name" value="HATPase_c"/>
    <property type="match status" value="1"/>
</dbReference>
<dbReference type="InterPro" id="IPR005467">
    <property type="entry name" value="His_kinase_dom"/>
</dbReference>
<accession>A0A7V5CSX4</accession>
<evidence type="ECO:0000256" key="3">
    <source>
        <dbReference type="ARBA" id="ARBA00022553"/>
    </source>
</evidence>
<keyword evidence="6" id="KW-0902">Two-component regulatory system</keyword>
<feature type="domain" description="Histidine kinase" evidence="7">
    <location>
        <begin position="9"/>
        <end position="211"/>
    </location>
</feature>
<evidence type="ECO:0000256" key="6">
    <source>
        <dbReference type="ARBA" id="ARBA00023012"/>
    </source>
</evidence>
<dbReference type="InterPro" id="IPR003594">
    <property type="entry name" value="HATPase_dom"/>
</dbReference>
<dbReference type="EC" id="2.7.13.3" evidence="2"/>
<dbReference type="Pfam" id="PF02518">
    <property type="entry name" value="HATPase_c"/>
    <property type="match status" value="1"/>
</dbReference>
<organism evidence="8">
    <name type="scientific">Acidobacterium capsulatum</name>
    <dbReference type="NCBI Taxonomy" id="33075"/>
    <lineage>
        <taxon>Bacteria</taxon>
        <taxon>Pseudomonadati</taxon>
        <taxon>Acidobacteriota</taxon>
        <taxon>Terriglobia</taxon>
        <taxon>Terriglobales</taxon>
        <taxon>Acidobacteriaceae</taxon>
        <taxon>Acidobacterium</taxon>
    </lineage>
</organism>
<name>A0A7V5CSX4_9BACT</name>
<evidence type="ECO:0000259" key="7">
    <source>
        <dbReference type="PROSITE" id="PS50109"/>
    </source>
</evidence>
<dbReference type="AlphaFoldDB" id="A0A7V5CSX4"/>